<keyword evidence="4 7" id="KW-1133">Transmembrane helix</keyword>
<dbReference type="PANTHER" id="PTHR14948">
    <property type="entry name" value="NG5"/>
    <property type="match status" value="1"/>
</dbReference>
<keyword evidence="5 7" id="KW-0472">Membrane</keyword>
<comment type="caution">
    <text evidence="8">The sequence shown here is derived from an EMBL/GenBank/DDBJ whole genome shotgun (WGS) entry which is preliminary data.</text>
</comment>
<dbReference type="AlphaFoldDB" id="A0AAV6G6Z1"/>
<keyword evidence="9" id="KW-1185">Reference proteome</keyword>
<accession>A0AAV6G6Z1</accession>
<keyword evidence="3 7" id="KW-0812">Transmembrane</keyword>
<dbReference type="PANTHER" id="PTHR14948:SF46">
    <property type="entry name" value="DISPANIN SUBFAMILY A MEMBER 2B-LIKE-RELATED"/>
    <property type="match status" value="1"/>
</dbReference>
<feature type="transmembrane region" description="Helical" evidence="7">
    <location>
        <begin position="86"/>
        <end position="107"/>
    </location>
</feature>
<dbReference type="GO" id="GO:0016020">
    <property type="term" value="C:membrane"/>
    <property type="evidence" value="ECO:0007669"/>
    <property type="project" value="UniProtKB-SubCell"/>
</dbReference>
<feature type="transmembrane region" description="Helical" evidence="7">
    <location>
        <begin position="39"/>
        <end position="65"/>
    </location>
</feature>
<dbReference type="InterPro" id="IPR051423">
    <property type="entry name" value="CD225/Dispanin"/>
</dbReference>
<evidence type="ECO:0000256" key="1">
    <source>
        <dbReference type="ARBA" id="ARBA00004370"/>
    </source>
</evidence>
<evidence type="ECO:0000313" key="8">
    <source>
        <dbReference type="EMBL" id="KAG5268376.1"/>
    </source>
</evidence>
<evidence type="ECO:0000256" key="7">
    <source>
        <dbReference type="SAM" id="Phobius"/>
    </source>
</evidence>
<evidence type="ECO:0000256" key="3">
    <source>
        <dbReference type="ARBA" id="ARBA00022692"/>
    </source>
</evidence>
<dbReference type="EMBL" id="JADWDJ010000016">
    <property type="protein sequence ID" value="KAG5268376.1"/>
    <property type="molecule type" value="Genomic_DNA"/>
</dbReference>
<name>A0AAV6G6Z1_9TELE</name>
<sequence length="109" mass="11866">MRQSSHTHTHTHTLPSAPDPQDSSTVRIMETSRSNAPSYLAWSIFNTFCCCLPLGIAAIIFSTRVNSANIAGDQAMAESDSRTTKYLNIAALVCGIIFLIIIVLTFMGM</sequence>
<dbReference type="Proteomes" id="UP000823561">
    <property type="component" value="Chromosome 16"/>
</dbReference>
<organism evidence="8 9">
    <name type="scientific">Alosa alosa</name>
    <name type="common">allis shad</name>
    <dbReference type="NCBI Taxonomy" id="278164"/>
    <lineage>
        <taxon>Eukaryota</taxon>
        <taxon>Metazoa</taxon>
        <taxon>Chordata</taxon>
        <taxon>Craniata</taxon>
        <taxon>Vertebrata</taxon>
        <taxon>Euteleostomi</taxon>
        <taxon>Actinopterygii</taxon>
        <taxon>Neopterygii</taxon>
        <taxon>Teleostei</taxon>
        <taxon>Clupei</taxon>
        <taxon>Clupeiformes</taxon>
        <taxon>Clupeoidei</taxon>
        <taxon>Clupeidae</taxon>
        <taxon>Alosa</taxon>
    </lineage>
</organism>
<gene>
    <name evidence="8" type="ORF">AALO_G00211920</name>
</gene>
<evidence type="ECO:0000256" key="4">
    <source>
        <dbReference type="ARBA" id="ARBA00022989"/>
    </source>
</evidence>
<dbReference type="Pfam" id="PF04505">
    <property type="entry name" value="CD225"/>
    <property type="match status" value="1"/>
</dbReference>
<comment type="similarity">
    <text evidence="2">Belongs to the CD225/Dispanin family.</text>
</comment>
<comment type="subcellular location">
    <subcellularLocation>
        <location evidence="1">Membrane</location>
    </subcellularLocation>
</comment>
<feature type="compositionally biased region" description="Basic residues" evidence="6">
    <location>
        <begin position="1"/>
        <end position="11"/>
    </location>
</feature>
<feature type="region of interest" description="Disordered" evidence="6">
    <location>
        <begin position="1"/>
        <end position="24"/>
    </location>
</feature>
<reference evidence="8" key="1">
    <citation type="submission" date="2020-10" db="EMBL/GenBank/DDBJ databases">
        <title>Chromosome-scale genome assembly of the Allis shad, Alosa alosa.</title>
        <authorList>
            <person name="Margot Z."/>
            <person name="Christophe K."/>
            <person name="Cabau C."/>
            <person name="Louis A."/>
            <person name="Berthelot C."/>
            <person name="Parey E."/>
            <person name="Roest Crollius H."/>
            <person name="Montfort J."/>
            <person name="Robinson-Rechavi M."/>
            <person name="Bucao C."/>
            <person name="Bouchez O."/>
            <person name="Gislard M."/>
            <person name="Lluch J."/>
            <person name="Milhes M."/>
            <person name="Lampietro C."/>
            <person name="Lopez Roques C."/>
            <person name="Donnadieu C."/>
            <person name="Braasch I."/>
            <person name="Desvignes T."/>
            <person name="Postlethwait J."/>
            <person name="Bobe J."/>
            <person name="Guiguen Y."/>
        </authorList>
    </citation>
    <scope>NUCLEOTIDE SEQUENCE</scope>
    <source>
        <strain evidence="8">M-15738</strain>
        <tissue evidence="8">Blood</tissue>
    </source>
</reference>
<evidence type="ECO:0000256" key="5">
    <source>
        <dbReference type="ARBA" id="ARBA00023136"/>
    </source>
</evidence>
<evidence type="ECO:0000256" key="6">
    <source>
        <dbReference type="SAM" id="MobiDB-lite"/>
    </source>
</evidence>
<evidence type="ECO:0000256" key="2">
    <source>
        <dbReference type="ARBA" id="ARBA00006843"/>
    </source>
</evidence>
<evidence type="ECO:0000313" key="9">
    <source>
        <dbReference type="Proteomes" id="UP000823561"/>
    </source>
</evidence>
<protein>
    <submittedName>
        <fullName evidence="8">Uncharacterized protein</fullName>
    </submittedName>
</protein>
<dbReference type="InterPro" id="IPR007593">
    <property type="entry name" value="CD225/Dispanin_fam"/>
</dbReference>
<proteinExistence type="inferred from homology"/>